<reference evidence="1 2" key="1">
    <citation type="submission" date="2021-06" db="EMBL/GenBank/DDBJ databases">
        <authorList>
            <person name="Palmer J.M."/>
        </authorList>
    </citation>
    <scope>NUCLEOTIDE SEQUENCE [LARGE SCALE GENOMIC DNA]</scope>
    <source>
        <strain evidence="1 2">XC_2019</strain>
        <tissue evidence="1">Muscle</tissue>
    </source>
</reference>
<keyword evidence="2" id="KW-1185">Reference proteome</keyword>
<accession>A0ABV0Q966</accession>
<dbReference type="EMBL" id="JAHRIN010002139">
    <property type="protein sequence ID" value="MEQ2192279.1"/>
    <property type="molecule type" value="Genomic_DNA"/>
</dbReference>
<comment type="caution">
    <text evidence="1">The sequence shown here is derived from an EMBL/GenBank/DDBJ whole genome shotgun (WGS) entry which is preliminary data.</text>
</comment>
<protein>
    <submittedName>
        <fullName evidence="1">Uncharacterized protein</fullName>
    </submittedName>
</protein>
<sequence length="122" mass="13750">MFRNHYCTIRSLFTSPSNRDSVDHPTSLFCSRASNKNNPFLSLCLTDAAQSAGQRKDTVRLLMVARRWLAGVREAWSRCPQGCLCLGIIPGGTGFSLLAREDKHSLHMLRDHDKRIASLNYI</sequence>
<gene>
    <name evidence="1" type="ORF">XENOCAPTIV_009504</name>
</gene>
<evidence type="ECO:0000313" key="2">
    <source>
        <dbReference type="Proteomes" id="UP001434883"/>
    </source>
</evidence>
<name>A0ABV0Q966_9TELE</name>
<evidence type="ECO:0000313" key="1">
    <source>
        <dbReference type="EMBL" id="MEQ2192279.1"/>
    </source>
</evidence>
<organism evidence="1 2">
    <name type="scientific">Xenoophorus captivus</name>
    <dbReference type="NCBI Taxonomy" id="1517983"/>
    <lineage>
        <taxon>Eukaryota</taxon>
        <taxon>Metazoa</taxon>
        <taxon>Chordata</taxon>
        <taxon>Craniata</taxon>
        <taxon>Vertebrata</taxon>
        <taxon>Euteleostomi</taxon>
        <taxon>Actinopterygii</taxon>
        <taxon>Neopterygii</taxon>
        <taxon>Teleostei</taxon>
        <taxon>Neoteleostei</taxon>
        <taxon>Acanthomorphata</taxon>
        <taxon>Ovalentaria</taxon>
        <taxon>Atherinomorphae</taxon>
        <taxon>Cyprinodontiformes</taxon>
        <taxon>Goodeidae</taxon>
        <taxon>Xenoophorus</taxon>
    </lineage>
</organism>
<dbReference type="Proteomes" id="UP001434883">
    <property type="component" value="Unassembled WGS sequence"/>
</dbReference>
<proteinExistence type="predicted"/>